<evidence type="ECO:0000313" key="1">
    <source>
        <dbReference type="EMBL" id="KKW17547.1"/>
    </source>
</evidence>
<gene>
    <name evidence="1" type="ORF">UY58_C0002G0033</name>
</gene>
<comment type="caution">
    <text evidence="1">The sequence shown here is derived from an EMBL/GenBank/DDBJ whole genome shotgun (WGS) entry which is preliminary data.</text>
</comment>
<organism evidence="1 2">
    <name type="scientific">Candidatus Magasanikbacteria bacterium GW2011_GWA2_50_22</name>
    <dbReference type="NCBI Taxonomy" id="1619043"/>
    <lineage>
        <taxon>Bacteria</taxon>
        <taxon>Candidatus Magasanikiibacteriota</taxon>
    </lineage>
</organism>
<dbReference type="AlphaFoldDB" id="A0A0G1YRC2"/>
<accession>A0A0G1YRC2</accession>
<name>A0A0G1YRC2_9BACT</name>
<sequence>MSPIADQLTHHLITVEQELAHIRRELARFSQLEQKAPATHDRRKMIAAQITAMSLPVSDWEDMEATLYGGNTCF</sequence>
<reference evidence="1 2" key="1">
    <citation type="journal article" date="2015" name="Nature">
        <title>rRNA introns, odd ribosomes, and small enigmatic genomes across a large radiation of phyla.</title>
        <authorList>
            <person name="Brown C.T."/>
            <person name="Hug L.A."/>
            <person name="Thomas B.C."/>
            <person name="Sharon I."/>
            <person name="Castelle C.J."/>
            <person name="Singh A."/>
            <person name="Wilkins M.J."/>
            <person name="Williams K.H."/>
            <person name="Banfield J.F."/>
        </authorList>
    </citation>
    <scope>NUCLEOTIDE SEQUENCE [LARGE SCALE GENOMIC DNA]</scope>
</reference>
<evidence type="ECO:0000313" key="2">
    <source>
        <dbReference type="Proteomes" id="UP000033982"/>
    </source>
</evidence>
<dbReference type="Proteomes" id="UP000033982">
    <property type="component" value="Unassembled WGS sequence"/>
</dbReference>
<proteinExistence type="predicted"/>
<protein>
    <submittedName>
        <fullName evidence="1">Uncharacterized protein</fullName>
    </submittedName>
</protein>
<dbReference type="EMBL" id="LCQN01000002">
    <property type="protein sequence ID" value="KKW17547.1"/>
    <property type="molecule type" value="Genomic_DNA"/>
</dbReference>